<keyword evidence="5" id="KW-0812">Transmembrane</keyword>
<reference evidence="7 8" key="1">
    <citation type="journal article" date="2024" name="G3 (Bethesda)">
        <title>Genome assembly of Hibiscus sabdariffa L. provides insights into metabolisms of medicinal natural products.</title>
        <authorList>
            <person name="Kim T."/>
        </authorList>
    </citation>
    <scope>NUCLEOTIDE SEQUENCE [LARGE SCALE GENOMIC DNA]</scope>
    <source>
        <strain evidence="7">TK-2024</strain>
        <tissue evidence="7">Old leaves</tissue>
    </source>
</reference>
<dbReference type="SUPFAM" id="SSF57850">
    <property type="entry name" value="RING/U-box"/>
    <property type="match status" value="1"/>
</dbReference>
<evidence type="ECO:0000256" key="1">
    <source>
        <dbReference type="ARBA" id="ARBA00022723"/>
    </source>
</evidence>
<evidence type="ECO:0000256" key="3">
    <source>
        <dbReference type="ARBA" id="ARBA00022833"/>
    </source>
</evidence>
<dbReference type="InterPro" id="IPR052788">
    <property type="entry name" value="RING-type_E3_ligase_ATL"/>
</dbReference>
<proteinExistence type="predicted"/>
<organism evidence="7 8">
    <name type="scientific">Hibiscus sabdariffa</name>
    <name type="common">roselle</name>
    <dbReference type="NCBI Taxonomy" id="183260"/>
    <lineage>
        <taxon>Eukaryota</taxon>
        <taxon>Viridiplantae</taxon>
        <taxon>Streptophyta</taxon>
        <taxon>Embryophyta</taxon>
        <taxon>Tracheophyta</taxon>
        <taxon>Spermatophyta</taxon>
        <taxon>Magnoliopsida</taxon>
        <taxon>eudicotyledons</taxon>
        <taxon>Gunneridae</taxon>
        <taxon>Pentapetalae</taxon>
        <taxon>rosids</taxon>
        <taxon>malvids</taxon>
        <taxon>Malvales</taxon>
        <taxon>Malvaceae</taxon>
        <taxon>Malvoideae</taxon>
        <taxon>Hibiscus</taxon>
    </lineage>
</organism>
<evidence type="ECO:0000256" key="4">
    <source>
        <dbReference type="PROSITE-ProRule" id="PRU00175"/>
    </source>
</evidence>
<protein>
    <recommendedName>
        <fullName evidence="6">RING-type domain-containing protein</fullName>
    </recommendedName>
</protein>
<evidence type="ECO:0000313" key="8">
    <source>
        <dbReference type="Proteomes" id="UP001396334"/>
    </source>
</evidence>
<dbReference type="Proteomes" id="UP001396334">
    <property type="component" value="Unassembled WGS sequence"/>
</dbReference>
<accession>A0ABR2U3Z4</accession>
<gene>
    <name evidence="7" type="ORF">V6N11_058333</name>
</gene>
<dbReference type="EMBL" id="JBBPBN010000002">
    <property type="protein sequence ID" value="KAK9044433.1"/>
    <property type="molecule type" value="Genomic_DNA"/>
</dbReference>
<keyword evidence="8" id="KW-1185">Reference proteome</keyword>
<dbReference type="PROSITE" id="PS50089">
    <property type="entry name" value="ZF_RING_2"/>
    <property type="match status" value="1"/>
</dbReference>
<comment type="caution">
    <text evidence="7">The sequence shown here is derived from an EMBL/GenBank/DDBJ whole genome shotgun (WGS) entry which is preliminary data.</text>
</comment>
<keyword evidence="3" id="KW-0862">Zinc</keyword>
<dbReference type="InterPro" id="IPR001841">
    <property type="entry name" value="Znf_RING"/>
</dbReference>
<name>A0ABR2U3Z4_9ROSI</name>
<feature type="domain" description="RING-type" evidence="6">
    <location>
        <begin position="104"/>
        <end position="147"/>
    </location>
</feature>
<keyword evidence="5" id="KW-0472">Membrane</keyword>
<dbReference type="Gene3D" id="3.30.40.10">
    <property type="entry name" value="Zinc/RING finger domain, C3HC4 (zinc finger)"/>
    <property type="match status" value="1"/>
</dbReference>
<dbReference type="PANTHER" id="PTHR45798">
    <property type="entry name" value="RING-H2 FINGER PROTEIN ATL61-RELATED-RELATED"/>
    <property type="match status" value="1"/>
</dbReference>
<keyword evidence="2 4" id="KW-0863">Zinc-finger</keyword>
<feature type="transmembrane region" description="Helical" evidence="5">
    <location>
        <begin position="36"/>
        <end position="55"/>
    </location>
</feature>
<evidence type="ECO:0000313" key="7">
    <source>
        <dbReference type="EMBL" id="KAK9044433.1"/>
    </source>
</evidence>
<dbReference type="PANTHER" id="PTHR45798:SF88">
    <property type="entry name" value="RING-H2 FINGER PROTEIN ATL61-RELATED"/>
    <property type="match status" value="1"/>
</dbReference>
<evidence type="ECO:0000256" key="2">
    <source>
        <dbReference type="ARBA" id="ARBA00022771"/>
    </source>
</evidence>
<sequence>MEPSNRSTLNRHRLLLGEHASPDHNDSRRNLILDRIVFSSIVAVISLGLIVCLLFKCFCRSNRSSDENSTKSIDSELKQIPVLVYGEPASQSSCSKAVVEVESCAICLEEYVKGEKVRVLPRCKHMFHKDCIEEWLEVPSLHCPICRDQVLEHCLQSARSDNCRTQRHNSGNQLQLFSFYGAGAGADNRNTYA</sequence>
<evidence type="ECO:0000259" key="6">
    <source>
        <dbReference type="PROSITE" id="PS50089"/>
    </source>
</evidence>
<evidence type="ECO:0000256" key="5">
    <source>
        <dbReference type="SAM" id="Phobius"/>
    </source>
</evidence>
<dbReference type="SMART" id="SM00184">
    <property type="entry name" value="RING"/>
    <property type="match status" value="1"/>
</dbReference>
<keyword evidence="5" id="KW-1133">Transmembrane helix</keyword>
<dbReference type="Pfam" id="PF13639">
    <property type="entry name" value="zf-RING_2"/>
    <property type="match status" value="1"/>
</dbReference>
<keyword evidence="1" id="KW-0479">Metal-binding</keyword>
<dbReference type="InterPro" id="IPR013083">
    <property type="entry name" value="Znf_RING/FYVE/PHD"/>
</dbReference>